<protein>
    <submittedName>
        <fullName evidence="2">Uncharacterized protein</fullName>
    </submittedName>
</protein>
<organism evidence="2 3">
    <name type="scientific">Mailhella massiliensis</name>
    <dbReference type="NCBI Taxonomy" id="1903261"/>
    <lineage>
        <taxon>Bacteria</taxon>
        <taxon>Pseudomonadati</taxon>
        <taxon>Thermodesulfobacteriota</taxon>
        <taxon>Desulfovibrionia</taxon>
        <taxon>Desulfovibrionales</taxon>
        <taxon>Desulfovibrionaceae</taxon>
        <taxon>Mailhella</taxon>
    </lineage>
</organism>
<dbReference type="Proteomes" id="UP000698963">
    <property type="component" value="Unassembled WGS sequence"/>
</dbReference>
<evidence type="ECO:0000313" key="2">
    <source>
        <dbReference type="EMBL" id="HJD97010.1"/>
    </source>
</evidence>
<dbReference type="RefSeq" id="WP_304121752.1">
    <property type="nucleotide sequence ID" value="NZ_DYZA01000096.1"/>
</dbReference>
<accession>A0A921DQW8</accession>
<comment type="caution">
    <text evidence="2">The sequence shown here is derived from an EMBL/GenBank/DDBJ whole genome shotgun (WGS) entry which is preliminary data.</text>
</comment>
<name>A0A921DQW8_9BACT</name>
<feature type="region of interest" description="Disordered" evidence="1">
    <location>
        <begin position="12"/>
        <end position="36"/>
    </location>
</feature>
<dbReference type="EMBL" id="DYZA01000096">
    <property type="protein sequence ID" value="HJD97010.1"/>
    <property type="molecule type" value="Genomic_DNA"/>
</dbReference>
<evidence type="ECO:0000256" key="1">
    <source>
        <dbReference type="SAM" id="MobiDB-lite"/>
    </source>
</evidence>
<proteinExistence type="predicted"/>
<reference evidence="2" key="1">
    <citation type="journal article" date="2021" name="PeerJ">
        <title>Extensive microbial diversity within the chicken gut microbiome revealed by metagenomics and culture.</title>
        <authorList>
            <person name="Gilroy R."/>
            <person name="Ravi A."/>
            <person name="Getino M."/>
            <person name="Pursley I."/>
            <person name="Horton D.L."/>
            <person name="Alikhan N.F."/>
            <person name="Baker D."/>
            <person name="Gharbi K."/>
            <person name="Hall N."/>
            <person name="Watson M."/>
            <person name="Adriaenssens E.M."/>
            <person name="Foster-Nyarko E."/>
            <person name="Jarju S."/>
            <person name="Secka A."/>
            <person name="Antonio M."/>
            <person name="Oren A."/>
            <person name="Chaudhuri R.R."/>
            <person name="La Ragione R."/>
            <person name="Hildebrand F."/>
            <person name="Pallen M.J."/>
        </authorList>
    </citation>
    <scope>NUCLEOTIDE SEQUENCE</scope>
    <source>
        <strain evidence="2">ChiGjej2B2-19336</strain>
    </source>
</reference>
<gene>
    <name evidence="2" type="ORF">K8W16_05130</name>
</gene>
<feature type="non-terminal residue" evidence="2">
    <location>
        <position position="1"/>
    </location>
</feature>
<dbReference type="AlphaFoldDB" id="A0A921DQW8"/>
<sequence>SNIETILKHIQSIADKEKGNEGQQAGTSSETPEKSKKKVIIDELVIRDAQATLLIPMLKLSVSIPLPEIRLTGIGREGSGVTIAQSAVLILKEMKASLEASTVKLRETQLKDAKNALLRQGKDTEEKAKGLLKEGLNLFKK</sequence>
<evidence type="ECO:0000313" key="3">
    <source>
        <dbReference type="Proteomes" id="UP000698963"/>
    </source>
</evidence>
<reference evidence="2" key="2">
    <citation type="submission" date="2021-09" db="EMBL/GenBank/DDBJ databases">
        <authorList>
            <person name="Gilroy R."/>
        </authorList>
    </citation>
    <scope>NUCLEOTIDE SEQUENCE</scope>
    <source>
        <strain evidence="2">ChiGjej2B2-19336</strain>
    </source>
</reference>